<comment type="subcellular location">
    <subcellularLocation>
        <location evidence="1">Nucleus</location>
    </subcellularLocation>
</comment>
<evidence type="ECO:0000313" key="10">
    <source>
        <dbReference type="WBParaSite" id="PSAMB.scaffold133size74485.g2334.t1"/>
    </source>
</evidence>
<feature type="compositionally biased region" description="Polar residues" evidence="8">
    <location>
        <begin position="637"/>
        <end position="646"/>
    </location>
</feature>
<evidence type="ECO:0000256" key="8">
    <source>
        <dbReference type="SAM" id="MobiDB-lite"/>
    </source>
</evidence>
<dbReference type="GO" id="GO:0003682">
    <property type="term" value="F:chromatin binding"/>
    <property type="evidence" value="ECO:0007669"/>
    <property type="project" value="TreeGrafter"/>
</dbReference>
<keyword evidence="5" id="KW-0067">ATP-binding</keyword>
<name>A0A914UXF0_9BILA</name>
<protein>
    <submittedName>
        <fullName evidence="10">Cell cycle checkpoint protein RAD17</fullName>
    </submittedName>
</protein>
<dbReference type="GO" id="GO:0003689">
    <property type="term" value="F:DNA clamp loader activity"/>
    <property type="evidence" value="ECO:0007669"/>
    <property type="project" value="TreeGrafter"/>
</dbReference>
<evidence type="ECO:0000256" key="1">
    <source>
        <dbReference type="ARBA" id="ARBA00004123"/>
    </source>
</evidence>
<organism evidence="9 10">
    <name type="scientific">Plectus sambesii</name>
    <dbReference type="NCBI Taxonomy" id="2011161"/>
    <lineage>
        <taxon>Eukaryota</taxon>
        <taxon>Metazoa</taxon>
        <taxon>Ecdysozoa</taxon>
        <taxon>Nematoda</taxon>
        <taxon>Chromadorea</taxon>
        <taxon>Plectida</taxon>
        <taxon>Plectina</taxon>
        <taxon>Plectoidea</taxon>
        <taxon>Plectidae</taxon>
        <taxon>Plectus</taxon>
    </lineage>
</organism>
<dbReference type="GO" id="GO:0005634">
    <property type="term" value="C:nucleus"/>
    <property type="evidence" value="ECO:0007669"/>
    <property type="project" value="UniProtKB-SubCell"/>
</dbReference>
<dbReference type="GO" id="GO:0033314">
    <property type="term" value="P:mitotic DNA replication checkpoint signaling"/>
    <property type="evidence" value="ECO:0007669"/>
    <property type="project" value="TreeGrafter"/>
</dbReference>
<evidence type="ECO:0000256" key="6">
    <source>
        <dbReference type="ARBA" id="ARBA00023242"/>
    </source>
</evidence>
<dbReference type="WBParaSite" id="PSAMB.scaffold133size74485.g2334.t1">
    <property type="protein sequence ID" value="PSAMB.scaffold133size74485.g2334.t1"/>
    <property type="gene ID" value="PSAMB.scaffold133size74485.g2334"/>
</dbReference>
<feature type="compositionally biased region" description="Low complexity" evidence="8">
    <location>
        <begin position="23"/>
        <end position="42"/>
    </location>
</feature>
<dbReference type="PANTHER" id="PTHR12172:SF0">
    <property type="entry name" value="CELL CYCLE CHECKPOINT PROTEIN RAD17"/>
    <property type="match status" value="1"/>
</dbReference>
<dbReference type="Gene3D" id="3.40.50.300">
    <property type="entry name" value="P-loop containing nucleotide triphosphate hydrolases"/>
    <property type="match status" value="1"/>
</dbReference>
<sequence>MPKLKKSGSGWFDSSFAKLDFHSASAAASSSSQKQQQQQQMKKQLEKAEDSGSDDSDIVILSVVKGPPKKTDNQSNRKRKLSGIAPKTESFSPATLPSSSAIWQRDKEVFDFKAPTVKKSTVPLLDRFPPVSQADLAMHPKKVAEVAGWLTTNSKSPRILLLTGPPGSGKTATLRAICNDRRITLVEWTNTSEVDVFFQRPTDDSEWRGGRRDDDQYEVKSVSETKQFAEFLRRTDYCGWSQSNSVSSDADRIVLVEELPNKFYEDPQELHEILRSRLVGTRRPIVFIVSDVASSFKLGPRQLFPPAVVSELNIHEIAFNAVASSYIQKGLKRAVDKLGASYSNAANLKTRLKEIAEAADGDIRSAIFKLEFALNEKNALGGASKKSVSSSAEASGVDRHALDVFRALGKLLYAKRGPKPKEAFTAAENLLPPHLSHLARPTPLESDPDDVIDRCHLSADKLTSFLHENELDFAPDLESAQRALDDLSLFDASSRLWDVREDAVERFGGLIAAKSVAFWNFRDGGPKNLGFHQMRKAKATQVRREADLRRLECLRAFDDYRNCWPVDSLTTVLTPYLALMNARVKDYDQQRVLEWHKFPLRQGRRYGAGANTSLVDLSGVNQDQRLSEEPDDVMNIESFSDSDSSD</sequence>
<dbReference type="Pfam" id="PF03215">
    <property type="entry name" value="Rad17"/>
    <property type="match status" value="1"/>
</dbReference>
<evidence type="ECO:0000256" key="7">
    <source>
        <dbReference type="ARBA" id="ARBA00023306"/>
    </source>
</evidence>
<comment type="similarity">
    <text evidence="2">Belongs to the rad17/RAD24 family.</text>
</comment>
<keyword evidence="6" id="KW-0539">Nucleus</keyword>
<dbReference type="GO" id="GO:0006281">
    <property type="term" value="P:DNA repair"/>
    <property type="evidence" value="ECO:0007669"/>
    <property type="project" value="InterPro"/>
</dbReference>
<proteinExistence type="inferred from homology"/>
<feature type="region of interest" description="Disordered" evidence="8">
    <location>
        <begin position="619"/>
        <end position="646"/>
    </location>
</feature>
<keyword evidence="4" id="KW-0227">DNA damage</keyword>
<dbReference type="Proteomes" id="UP000887566">
    <property type="component" value="Unplaced"/>
</dbReference>
<dbReference type="AlphaFoldDB" id="A0A914UXF0"/>
<dbReference type="InterPro" id="IPR027417">
    <property type="entry name" value="P-loop_NTPase"/>
</dbReference>
<dbReference type="SUPFAM" id="SSF52540">
    <property type="entry name" value="P-loop containing nucleoside triphosphate hydrolases"/>
    <property type="match status" value="1"/>
</dbReference>
<evidence type="ECO:0000256" key="5">
    <source>
        <dbReference type="ARBA" id="ARBA00022840"/>
    </source>
</evidence>
<keyword evidence="7" id="KW-0131">Cell cycle</keyword>
<dbReference type="InterPro" id="IPR004582">
    <property type="entry name" value="Checkpoint_prot_Rad17_Rad24"/>
</dbReference>
<reference evidence="10" key="1">
    <citation type="submission" date="2022-11" db="UniProtKB">
        <authorList>
            <consortium name="WormBaseParasite"/>
        </authorList>
    </citation>
    <scope>IDENTIFICATION</scope>
</reference>
<keyword evidence="9" id="KW-1185">Reference proteome</keyword>
<dbReference type="PANTHER" id="PTHR12172">
    <property type="entry name" value="CELL CYCLE CHECKPOINT PROTEIN RAD17"/>
    <property type="match status" value="1"/>
</dbReference>
<dbReference type="GO" id="GO:0000077">
    <property type="term" value="P:DNA damage checkpoint signaling"/>
    <property type="evidence" value="ECO:0007669"/>
    <property type="project" value="TreeGrafter"/>
</dbReference>
<evidence type="ECO:0000256" key="3">
    <source>
        <dbReference type="ARBA" id="ARBA00022741"/>
    </source>
</evidence>
<evidence type="ECO:0000313" key="9">
    <source>
        <dbReference type="Proteomes" id="UP000887566"/>
    </source>
</evidence>
<feature type="region of interest" description="Disordered" evidence="8">
    <location>
        <begin position="23"/>
        <end position="96"/>
    </location>
</feature>
<evidence type="ECO:0000256" key="2">
    <source>
        <dbReference type="ARBA" id="ARBA00006168"/>
    </source>
</evidence>
<keyword evidence="3" id="KW-0547">Nucleotide-binding</keyword>
<dbReference type="GO" id="GO:0005524">
    <property type="term" value="F:ATP binding"/>
    <property type="evidence" value="ECO:0007669"/>
    <property type="project" value="UniProtKB-KW"/>
</dbReference>
<evidence type="ECO:0000256" key="4">
    <source>
        <dbReference type="ARBA" id="ARBA00022763"/>
    </source>
</evidence>
<accession>A0A914UXF0</accession>